<gene>
    <name evidence="2" type="ORF">TIFTF001_043929</name>
</gene>
<dbReference type="Proteomes" id="UP001187192">
    <property type="component" value="Unassembled WGS sequence"/>
</dbReference>
<keyword evidence="3" id="KW-1185">Reference proteome</keyword>
<evidence type="ECO:0000313" key="3">
    <source>
        <dbReference type="Proteomes" id="UP001187192"/>
    </source>
</evidence>
<reference evidence="2" key="1">
    <citation type="submission" date="2023-07" db="EMBL/GenBank/DDBJ databases">
        <title>draft genome sequence of fig (Ficus carica).</title>
        <authorList>
            <person name="Takahashi T."/>
            <person name="Nishimura K."/>
        </authorList>
    </citation>
    <scope>NUCLEOTIDE SEQUENCE</scope>
</reference>
<evidence type="ECO:0000256" key="1">
    <source>
        <dbReference type="SAM" id="MobiDB-lite"/>
    </source>
</evidence>
<feature type="region of interest" description="Disordered" evidence="1">
    <location>
        <begin position="1"/>
        <end position="20"/>
    </location>
</feature>
<dbReference type="EMBL" id="BTGU01003043">
    <property type="protein sequence ID" value="GMN25769.1"/>
    <property type="molecule type" value="Genomic_DNA"/>
</dbReference>
<proteinExistence type="predicted"/>
<sequence length="109" mass="12567">MQHEIHTRLTEFEPEDEYTGEGIGLGQDLIGIWEDLRTRKEWVISPRGEGIKVVNRPPAHLQIVINGFGFRGKSKTDTTTWAPVERKTKEMNSRGGTRKSEFRDSRDEQ</sequence>
<protein>
    <submittedName>
        <fullName evidence="2">Uncharacterized protein</fullName>
    </submittedName>
</protein>
<feature type="compositionally biased region" description="Basic and acidic residues" evidence="1">
    <location>
        <begin position="84"/>
        <end position="109"/>
    </location>
</feature>
<feature type="region of interest" description="Disordered" evidence="1">
    <location>
        <begin position="75"/>
        <end position="109"/>
    </location>
</feature>
<dbReference type="AlphaFoldDB" id="A0AA87YXD8"/>
<feature type="compositionally biased region" description="Basic and acidic residues" evidence="1">
    <location>
        <begin position="1"/>
        <end position="11"/>
    </location>
</feature>
<accession>A0AA87YXD8</accession>
<organism evidence="2 3">
    <name type="scientific">Ficus carica</name>
    <name type="common">Common fig</name>
    <dbReference type="NCBI Taxonomy" id="3494"/>
    <lineage>
        <taxon>Eukaryota</taxon>
        <taxon>Viridiplantae</taxon>
        <taxon>Streptophyta</taxon>
        <taxon>Embryophyta</taxon>
        <taxon>Tracheophyta</taxon>
        <taxon>Spermatophyta</taxon>
        <taxon>Magnoliopsida</taxon>
        <taxon>eudicotyledons</taxon>
        <taxon>Gunneridae</taxon>
        <taxon>Pentapetalae</taxon>
        <taxon>rosids</taxon>
        <taxon>fabids</taxon>
        <taxon>Rosales</taxon>
        <taxon>Moraceae</taxon>
        <taxon>Ficeae</taxon>
        <taxon>Ficus</taxon>
    </lineage>
</organism>
<name>A0AA87YXD8_FICCA</name>
<comment type="caution">
    <text evidence="2">The sequence shown here is derived from an EMBL/GenBank/DDBJ whole genome shotgun (WGS) entry which is preliminary data.</text>
</comment>
<evidence type="ECO:0000313" key="2">
    <source>
        <dbReference type="EMBL" id="GMN25769.1"/>
    </source>
</evidence>